<reference evidence="5" key="5">
    <citation type="submission" date="2025-09" db="UniProtKB">
        <authorList>
            <consortium name="Ensembl"/>
        </authorList>
    </citation>
    <scope>IDENTIFICATION</scope>
</reference>
<keyword evidence="2" id="KW-0677">Repeat</keyword>
<evidence type="ECO:0000256" key="3">
    <source>
        <dbReference type="SAM" id="MobiDB-lite"/>
    </source>
</evidence>
<dbReference type="Gene3D" id="1.10.418.10">
    <property type="entry name" value="Calponin-like domain"/>
    <property type="match status" value="1"/>
</dbReference>
<dbReference type="PANTHER" id="PTHR48051:SF14">
    <property type="entry name" value="LEUCINE-RICH REPEAT AND CALPONIN HOMOLOGY DOMAIN-CONTAINING PROTEIN 2 ISOFORM X1"/>
    <property type="match status" value="1"/>
</dbReference>
<dbReference type="Gene3D" id="3.80.10.10">
    <property type="entry name" value="Ribonuclease Inhibitor"/>
    <property type="match status" value="1"/>
</dbReference>
<dbReference type="Proteomes" id="UP000314986">
    <property type="component" value="Unassembled WGS sequence"/>
</dbReference>
<gene>
    <name evidence="5" type="primary">lrch2</name>
</gene>
<dbReference type="Pfam" id="PF13855">
    <property type="entry name" value="LRR_8"/>
    <property type="match status" value="2"/>
</dbReference>
<feature type="region of interest" description="Disordered" evidence="3">
    <location>
        <begin position="339"/>
        <end position="369"/>
    </location>
</feature>
<dbReference type="PANTHER" id="PTHR48051">
    <property type="match status" value="1"/>
</dbReference>
<reference evidence="6" key="2">
    <citation type="journal article" date="2007" name="PLoS Biol.">
        <title>Survey sequencing and comparative analysis of the elephant shark (Callorhinchus milii) genome.</title>
        <authorList>
            <person name="Venkatesh B."/>
            <person name="Kirkness E.F."/>
            <person name="Loh Y.H."/>
            <person name="Halpern A.L."/>
            <person name="Lee A.P."/>
            <person name="Johnson J."/>
            <person name="Dandona N."/>
            <person name="Viswanathan L.D."/>
            <person name="Tay A."/>
            <person name="Venter J.C."/>
            <person name="Strausberg R.L."/>
            <person name="Brenner S."/>
        </authorList>
    </citation>
    <scope>NUCLEOTIDE SEQUENCE [LARGE SCALE GENOMIC DNA]</scope>
</reference>
<dbReference type="FunFam" id="3.80.10.10:FF:000007">
    <property type="entry name" value="Leucine-rich repeat and calponin homology domain-containing protein 1 isoform 3"/>
    <property type="match status" value="1"/>
</dbReference>
<reference evidence="5" key="4">
    <citation type="submission" date="2025-08" db="UniProtKB">
        <authorList>
            <consortium name="Ensembl"/>
        </authorList>
    </citation>
    <scope>IDENTIFICATION</scope>
</reference>
<dbReference type="SUPFAM" id="SSF52058">
    <property type="entry name" value="L domain-like"/>
    <property type="match status" value="1"/>
</dbReference>
<evidence type="ECO:0000256" key="2">
    <source>
        <dbReference type="ARBA" id="ARBA00022737"/>
    </source>
</evidence>
<organism evidence="5 6">
    <name type="scientific">Callorhinchus milii</name>
    <name type="common">Ghost shark</name>
    <dbReference type="NCBI Taxonomy" id="7868"/>
    <lineage>
        <taxon>Eukaryota</taxon>
        <taxon>Metazoa</taxon>
        <taxon>Chordata</taxon>
        <taxon>Craniata</taxon>
        <taxon>Vertebrata</taxon>
        <taxon>Chondrichthyes</taxon>
        <taxon>Holocephali</taxon>
        <taxon>Chimaeriformes</taxon>
        <taxon>Callorhinchidae</taxon>
        <taxon>Callorhinchus</taxon>
    </lineage>
</organism>
<dbReference type="InterPro" id="IPR050216">
    <property type="entry name" value="LRR_domain-containing"/>
</dbReference>
<reference evidence="6" key="1">
    <citation type="journal article" date="2006" name="Science">
        <title>Ancient noncoding elements conserved in the human genome.</title>
        <authorList>
            <person name="Venkatesh B."/>
            <person name="Kirkness E.F."/>
            <person name="Loh Y.H."/>
            <person name="Halpern A.L."/>
            <person name="Lee A.P."/>
            <person name="Johnson J."/>
            <person name="Dandona N."/>
            <person name="Viswanathan L.D."/>
            <person name="Tay A."/>
            <person name="Venter J.C."/>
            <person name="Strausberg R.L."/>
            <person name="Brenner S."/>
        </authorList>
    </citation>
    <scope>NUCLEOTIDE SEQUENCE [LARGE SCALE GENOMIC DNA]</scope>
</reference>
<feature type="domain" description="Calponin-homology (CH)" evidence="4">
    <location>
        <begin position="483"/>
        <end position="596"/>
    </location>
</feature>
<evidence type="ECO:0000256" key="1">
    <source>
        <dbReference type="ARBA" id="ARBA00022614"/>
    </source>
</evidence>
<feature type="region of interest" description="Disordered" evidence="3">
    <location>
        <begin position="1"/>
        <end position="23"/>
    </location>
</feature>
<evidence type="ECO:0000313" key="5">
    <source>
        <dbReference type="Ensembl" id="ENSCMIP00000016748.1"/>
    </source>
</evidence>
<dbReference type="GO" id="GO:0005737">
    <property type="term" value="C:cytoplasm"/>
    <property type="evidence" value="ECO:0007669"/>
    <property type="project" value="TreeGrafter"/>
</dbReference>
<feature type="compositionally biased region" description="Acidic residues" evidence="3">
    <location>
        <begin position="350"/>
        <end position="365"/>
    </location>
</feature>
<dbReference type="FunFam" id="1.10.418.10:FF:000021">
    <property type="entry name" value="Leucine-rich repeat and calponin homology domain-containing protein 1 isoform 3"/>
    <property type="match status" value="1"/>
</dbReference>
<dbReference type="InterPro" id="IPR032675">
    <property type="entry name" value="LRR_dom_sf"/>
</dbReference>
<dbReference type="CDD" id="cd21271">
    <property type="entry name" value="CH_LRCH2"/>
    <property type="match status" value="1"/>
</dbReference>
<evidence type="ECO:0000313" key="6">
    <source>
        <dbReference type="Proteomes" id="UP000314986"/>
    </source>
</evidence>
<dbReference type="AlphaFoldDB" id="A0A4W3HI65"/>
<name>A0A4W3HI65_CALMI</name>
<dbReference type="InterPro" id="IPR001611">
    <property type="entry name" value="Leu-rich_rpt"/>
</dbReference>
<dbReference type="Ensembl" id="ENSCMIT00000017080.1">
    <property type="protein sequence ID" value="ENSCMIP00000016748.1"/>
    <property type="gene ID" value="ENSCMIG00000008031.1"/>
</dbReference>
<dbReference type="Pfam" id="PF00307">
    <property type="entry name" value="CH"/>
    <property type="match status" value="1"/>
</dbReference>
<accession>A0A4W3HI65</accession>
<protein>
    <submittedName>
        <fullName evidence="5">Leucine rich repeats and calponin homology domain containing 2</fullName>
    </submittedName>
</protein>
<dbReference type="InterPro" id="IPR036872">
    <property type="entry name" value="CH_dom_sf"/>
</dbReference>
<keyword evidence="1" id="KW-0433">Leucine-rich repeat</keyword>
<dbReference type="GeneTree" id="ENSGT00940000160039"/>
<dbReference type="SUPFAM" id="SSF47576">
    <property type="entry name" value="Calponin-homology domain, CH-domain"/>
    <property type="match status" value="1"/>
</dbReference>
<keyword evidence="6" id="KW-1185">Reference proteome</keyword>
<proteinExistence type="predicted"/>
<dbReference type="SMART" id="SM00369">
    <property type="entry name" value="LRR_TYP"/>
    <property type="match status" value="4"/>
</dbReference>
<dbReference type="PROSITE" id="PS50021">
    <property type="entry name" value="CH"/>
    <property type="match status" value="1"/>
</dbReference>
<feature type="region of interest" description="Disordered" evidence="3">
    <location>
        <begin position="263"/>
        <end position="313"/>
    </location>
</feature>
<dbReference type="InterPro" id="IPR001715">
    <property type="entry name" value="CH_dom"/>
</dbReference>
<dbReference type="InterPro" id="IPR003591">
    <property type="entry name" value="Leu-rich_rpt_typical-subtyp"/>
</dbReference>
<dbReference type="PROSITE" id="PS51450">
    <property type="entry name" value="LRR"/>
    <property type="match status" value="1"/>
</dbReference>
<dbReference type="SMART" id="SM00364">
    <property type="entry name" value="LRR_BAC"/>
    <property type="match status" value="4"/>
</dbReference>
<evidence type="ECO:0000259" key="4">
    <source>
        <dbReference type="PROSITE" id="PS50021"/>
    </source>
</evidence>
<sequence length="606" mass="68772">GENGGSRAQRRSAPPPPPSLPHSHSLERVLEEAVHSGILNLSGRKLKEFPPVSYDLTDTVQADLSKNRFIEIPQEVCLFAPLETLHLYHNCIKCIPESVVNLQMLTFLNISRNLLSTLPKYLFNLPLKVLILSNNKLVSLPEEIGKLKDLMELDVSCNEIQILPQQMGKLHSLRELNIRRNHLQVLPEELAELPLVKLDFSCNKVSEIPICFRKLRYLQIIILDNNPMQSPPAQICLKGKVHMFKYLNIQSCRIDKKPDSLDLPSLDKRALPQPLTDSMEDFYPAKSHGPDSGIGSDNGDKRLSTTEPSDDDTISLHSQLSEIAKDLPLKLDNHLIGSKLDPQKTSLDQEPVDFIDNNPEEEETPPSEAGDVHLSAQFVTYIKVRHLQLCIEYIPKELRKMVQEDDELKEVSDLRKIALSGSSAKVEIKSQNMTDVEHNWTETQQHVKWHHEEKRHNKLRKDHLKDYGAMDPGFTIRRKMEHIREELEVIKHLKQNLEMRLKVMLPEDVGAALMDGVVLCHLANHIRPRSVASIHVPSPAVPKLSMAKCRRNVENFLEACRKLGVPEDKLCLPHHILEERGLVKVGTTVQALLELPMSKTPQLSNV</sequence>
<dbReference type="SMART" id="SM00033">
    <property type="entry name" value="CH"/>
    <property type="match status" value="1"/>
</dbReference>
<reference evidence="6" key="3">
    <citation type="journal article" date="2014" name="Nature">
        <title>Elephant shark genome provides unique insights into gnathostome evolution.</title>
        <authorList>
            <consortium name="International Elephant Shark Genome Sequencing Consortium"/>
            <person name="Venkatesh B."/>
            <person name="Lee A.P."/>
            <person name="Ravi V."/>
            <person name="Maurya A.K."/>
            <person name="Lian M.M."/>
            <person name="Swann J.B."/>
            <person name="Ohta Y."/>
            <person name="Flajnik M.F."/>
            <person name="Sutoh Y."/>
            <person name="Kasahara M."/>
            <person name="Hoon S."/>
            <person name="Gangu V."/>
            <person name="Roy S.W."/>
            <person name="Irimia M."/>
            <person name="Korzh V."/>
            <person name="Kondrychyn I."/>
            <person name="Lim Z.W."/>
            <person name="Tay B.H."/>
            <person name="Tohari S."/>
            <person name="Kong K.W."/>
            <person name="Ho S."/>
            <person name="Lorente-Galdos B."/>
            <person name="Quilez J."/>
            <person name="Marques-Bonet T."/>
            <person name="Raney B.J."/>
            <person name="Ingham P.W."/>
            <person name="Tay A."/>
            <person name="Hillier L.W."/>
            <person name="Minx P."/>
            <person name="Boehm T."/>
            <person name="Wilson R.K."/>
            <person name="Brenner S."/>
            <person name="Warren W.C."/>
        </authorList>
    </citation>
    <scope>NUCLEOTIDE SEQUENCE [LARGE SCALE GENOMIC DNA]</scope>
</reference>